<name>A0ABZ0RK70_9BACT</name>
<dbReference type="InterPro" id="IPR024361">
    <property type="entry name" value="BACON"/>
</dbReference>
<dbReference type="SUPFAM" id="SSF51126">
    <property type="entry name" value="Pectin lyase-like"/>
    <property type="match status" value="1"/>
</dbReference>
<protein>
    <submittedName>
        <fullName evidence="2">Right-handed parallel beta-helix repeat-containing protein</fullName>
    </submittedName>
</protein>
<dbReference type="InterPro" id="IPR011050">
    <property type="entry name" value="Pectin_lyase_fold/virulence"/>
</dbReference>
<reference evidence="2 3" key="1">
    <citation type="submission" date="2023-11" db="EMBL/GenBank/DDBJ databases">
        <title>Coraliomargarita sp. nov., isolated from marine algae.</title>
        <authorList>
            <person name="Lee J.K."/>
            <person name="Baek J.H."/>
            <person name="Kim J.M."/>
            <person name="Choi D.G."/>
            <person name="Jeon C.O."/>
        </authorList>
    </citation>
    <scope>NUCLEOTIDE SEQUENCE [LARGE SCALE GENOMIC DNA]</scope>
    <source>
        <strain evidence="2 3">J2-16</strain>
    </source>
</reference>
<feature type="domain" description="BACON" evidence="1">
    <location>
        <begin position="1044"/>
        <end position="1096"/>
    </location>
</feature>
<dbReference type="Gene3D" id="2.60.120.260">
    <property type="entry name" value="Galactose-binding domain-like"/>
    <property type="match status" value="3"/>
</dbReference>
<keyword evidence="3" id="KW-1185">Reference proteome</keyword>
<accession>A0ABZ0RK70</accession>
<gene>
    <name evidence="2" type="ORF">SH580_17295</name>
</gene>
<dbReference type="RefSeq" id="WP_319832073.1">
    <property type="nucleotide sequence ID" value="NZ_CP138858.1"/>
</dbReference>
<evidence type="ECO:0000313" key="3">
    <source>
        <dbReference type="Proteomes" id="UP001324993"/>
    </source>
</evidence>
<dbReference type="EMBL" id="CP138858">
    <property type="protein sequence ID" value="WPJ95180.1"/>
    <property type="molecule type" value="Genomic_DNA"/>
</dbReference>
<sequence>MKKLPPYLPFFFAAFILMLCNLGHSNELLLNPDFEEGMLHWSGASLEETAVYSGVNAARLDQMTYWISAMQQVDCEPGQVIFFGGYVKSEGLVQGNAGIRLVFYDANDQFISDIDTAQVTGTTAYALLEASEGELVPPGADYAKFQLYVSQSATPQGSVYFDALYCDVFSHKALVVNSNGGFEDGYNGWAKGNASLATGSDAFEGGYASSIEHGSFWKKTWYEFACDSSQEYALSFAFATDAATSNGKVEMRYFDSSDALLQIDELVSLTGTNPYALYYLDGLTPPVNVSYARFYFATTQPGTGTSYLDDVLITTDPSGLVSSDLIEQDLVNLLPDSGFELGVSDWNGGVQVESGTVGAGQQAGRFSGKSFFKSYHHDLVSATAGKAYSIRFDAAITDVAVSPSVFFEFIAADQSTVLQAVDTQTHFTGTAPYRSFVSPYYLAPAGTNYIKLRVTFPKDNDGAYFYMDDVQLLESQNLPVRLVPTYEAISVYATRATPVTDEVAHVYYREAGEGTWLEGLELVYDASRSEYRGSVIGLQEGTDYEIQVVLEANGSVLEEAGSTVSTWQADPVIAQTIALSSLYSSGQLLIENMHGEPDGWIRITGTESGDVDGGYADDVALLIRNSSYLIFEDIEVVGGRRHAVEVTMSEHIRLLNCEMSGWGRMPNYTDGIYFYETEAELNSGNEDLSINKDAGVHLNVCSQVTIERCYMHDPRPRANNWEGRNHPRGPTAVLVQNIAGVNDLIMKGNHVVRWNDLIGSDEIRWNDVIEGENNKSDFGSFYRDSDVYGNMLTFGNDDATEMDGGQMNTRYYNNRLENCYVGLSLAPCRVGPSYVYKNVMFNLGDDRGSCFSIVKLGGGDTHSKGKSYFFNNTLYSIGNGITGVGFGSDSNKGMFLGMSRNNIIQCLSTRLDYNRTIKDSEKNPWNSFDYDNLSSNGLAVANVEYAAGQEPNGILDNAPTFVNAATGDFRLQAGSAGIDDGLGILNFADQFAGAAPDQGAIEHGGSSLIPPRPIAVSADQYLVELLGEANGATTPVDVIVSSGALSGSLSYTVKMNDSVSWLSVSPSVGTLNANSSQTFTLTLQTAGLSAGDRLKATLLVKFENGFSIPITVNANIN</sequence>
<dbReference type="InterPro" id="IPR012334">
    <property type="entry name" value="Pectin_lyas_fold"/>
</dbReference>
<dbReference type="Gene3D" id="2.160.20.10">
    <property type="entry name" value="Single-stranded right-handed beta-helix, Pectin lyase-like"/>
    <property type="match status" value="1"/>
</dbReference>
<dbReference type="Pfam" id="PF19190">
    <property type="entry name" value="BACON_2"/>
    <property type="match status" value="1"/>
</dbReference>
<evidence type="ECO:0000259" key="1">
    <source>
        <dbReference type="Pfam" id="PF19190"/>
    </source>
</evidence>
<dbReference type="Proteomes" id="UP001324993">
    <property type="component" value="Chromosome"/>
</dbReference>
<evidence type="ECO:0000313" key="2">
    <source>
        <dbReference type="EMBL" id="WPJ95180.1"/>
    </source>
</evidence>
<organism evidence="2 3">
    <name type="scientific">Coraliomargarita algicola</name>
    <dbReference type="NCBI Taxonomy" id="3092156"/>
    <lineage>
        <taxon>Bacteria</taxon>
        <taxon>Pseudomonadati</taxon>
        <taxon>Verrucomicrobiota</taxon>
        <taxon>Opitutia</taxon>
        <taxon>Puniceicoccales</taxon>
        <taxon>Coraliomargaritaceae</taxon>
        <taxon>Coraliomargarita</taxon>
    </lineage>
</organism>
<proteinExistence type="predicted"/>